<keyword evidence="8" id="KW-1185">Reference proteome</keyword>
<feature type="domain" description="Protein kinase" evidence="5">
    <location>
        <begin position="1"/>
        <end position="305"/>
    </location>
</feature>
<comment type="catalytic activity">
    <reaction evidence="1">
        <text>ATP + protein L-histidine = ADP + protein N-phospho-L-histidine.</text>
        <dbReference type="EC" id="2.7.13.3"/>
    </reaction>
</comment>
<dbReference type="InterPro" id="IPR041664">
    <property type="entry name" value="AAA_16"/>
</dbReference>
<dbReference type="InterPro" id="IPR027417">
    <property type="entry name" value="P-loop_NTPase"/>
</dbReference>
<proteinExistence type="predicted"/>
<dbReference type="Pfam" id="PF00069">
    <property type="entry name" value="Pkinase"/>
    <property type="match status" value="1"/>
</dbReference>
<dbReference type="SUPFAM" id="SSF52540">
    <property type="entry name" value="P-loop containing nucleoside triphosphate hydrolases"/>
    <property type="match status" value="1"/>
</dbReference>
<evidence type="ECO:0000313" key="8">
    <source>
        <dbReference type="Proteomes" id="UP000077405"/>
    </source>
</evidence>
<dbReference type="EC" id="2.7.13.3" evidence="2"/>
<dbReference type="InterPro" id="IPR036097">
    <property type="entry name" value="HisK_dim/P_sf"/>
</dbReference>
<geneLocation type="plasmid" evidence="7 8">
    <name>pYZ1</name>
</geneLocation>
<evidence type="ECO:0000259" key="6">
    <source>
        <dbReference type="PROSITE" id="PS50109"/>
    </source>
</evidence>
<dbReference type="GO" id="GO:0000155">
    <property type="term" value="F:phosphorelay sensor kinase activity"/>
    <property type="evidence" value="ECO:0007669"/>
    <property type="project" value="InterPro"/>
</dbReference>
<evidence type="ECO:0000256" key="3">
    <source>
        <dbReference type="ARBA" id="ARBA00022553"/>
    </source>
</evidence>
<dbReference type="KEGG" id="ahu:A6A40_17075"/>
<dbReference type="CDD" id="cd00082">
    <property type="entry name" value="HisKA"/>
    <property type="match status" value="1"/>
</dbReference>
<dbReference type="InterPro" id="IPR029016">
    <property type="entry name" value="GAF-like_dom_sf"/>
</dbReference>
<feature type="region of interest" description="Disordered" evidence="4">
    <location>
        <begin position="1"/>
        <end position="45"/>
    </location>
</feature>
<keyword evidence="7" id="KW-0418">Kinase</keyword>
<dbReference type="Gene3D" id="3.30.450.40">
    <property type="match status" value="1"/>
</dbReference>
<dbReference type="InterPro" id="IPR003594">
    <property type="entry name" value="HATPase_dom"/>
</dbReference>
<keyword evidence="7" id="KW-0808">Transferase</keyword>
<dbReference type="SMART" id="SM00387">
    <property type="entry name" value="HATPase_c"/>
    <property type="match status" value="1"/>
</dbReference>
<sequence>MYHRIGLPSSHSRQGPMASGNDPLRDRETPAPTRPAAPAAAWLDDARPELLATDGSRSLLRLTGADGASWLAARTGWANEAAGRQFDHELSLKPLLGEDWALVPLDLRLTRDGPALLYPDDGGQPLSTLHRPPLIRFLEVAAQAAAALGEAHRRHLQHGALQPQALMLAPDGRVRLTGFETGQPDPAGRGETGRRPTAYTAPETAGPDGQPGDERSDLYALGIVLFGLLTGRPPLTGESPAQWLHAHMAVQPPSPSSLRPDVPPMVDALILKLIAKAPDDRYQSAASLADDLTRCLRDWSAHRHIPSFELARSDRIRRLAAPAALLGREEELGRLGVAYDRAAAGGRGQLVFVGGAPGSGKSALVADFMRHRLPADARIAAGKTDQYQPAVPYAPVLQALRRLAAVAVAGPLEELEELRAGLAGPLDGQLALFLHLLPEFEPVTGPAGHTLDDPSSLQPLRIRRMLTDVLQAFARPGAPVLLFLDDLQWADEATLAFIRAIADTPPPGLMAIAAYRDTSADIRPGFGGFLTSLRDGVTAPAWIALPPIGPQATAALVAAVLDEPVDRSEELLRLIGERTGGNPLHILQLLRTLADDGTLRHDAGRSAWTWTDGGAALLPGGDTVTDLLVVRLRRLAAAGRNAMRLLACIGSGADDRLLAAVAGLPPAAVQAALAPAAAAGLVLHGDAGGWTLVHDRVQEAAYGLTPEEDRPAQHAAIASAMLDLWPDRGPQELFRIAAQIELSFGAPLCAGRADAFAGTLIDAAGQAVAAAARGRALTYLAGADRILGEERWTRSYPLAWRTAVLTAECQLASGDAAGADRSIDGLFRHADGAIDGAEAYRLKAARLTVASDFRGAVRVALDGLALLGIDLPADPPPGAVAATYDRIRRLLDGRPVSILADLPPMDDPRMEAAMALLTALEAAYFYPAGDLVHLQLAIMVELTLTHGVTAASAQGIAWFGVSLATVFDKYEEGFAYASVALELVDRHGFERYRTPVLVALDQVGPWTQPLSYGLAHVREAKKVGHRSAELRMLCYSCNHIVSDLLAMGERLSAVREETDPLIAIARDAGFDDIVDLMSTQQEYVLSLQEDAGRTVGAWEAAFLDPATAPGRTPMSALYFWTWQLRGQAALYHRDFALARASLAPAFGMTWAAPAHISVGELTFYNAVLHTQDPGTDPAAARDEVAHCRRRLALWAGINPLTFRNKLALVDAETARLDGRDVEAMRLYDDSAAAAAAAGFSHEQALAHELAGRHARSLQLGYAARDQLRLAMAAYRRWGALAKVKGLEAEFPFLAADGPSDARHGIEDPNMELVLKTAHALSEEILLDRLVERLMTAMIVHAGARRGSLLLMRGDEPRVEATATLIDSDIVVRLTDDVPAEERVPAAVLHTVLRTRRTFSSGDAATAGGTAGSFLCQPLIKQGRLVGVLYLENDLALNVFTPRKAAMLEVLAPQAANALEAARLYTDLMLENRRRQEMEAALRVARADLARASHLTVMGELAASITHEISQPLAGIVASAGASLRWLKAPTPDVAEALSNLEDIRTAGLRVADILRALRALAKQAPLVLEPLAVDPLVEEVLTLTADEIGKRGVHLTADLRGGGIQVRGDRTQLQQVVLNLVTNALDSMAGHGGARELLVESRAADGVLAVSVTDTGSGISPDILARIFDPFFTTKDSGMGMGLSICRSVMSAHGGTLSADSGGGGSRFTFTLPIETE</sequence>
<feature type="region of interest" description="Disordered" evidence="4">
    <location>
        <begin position="179"/>
        <end position="214"/>
    </location>
</feature>
<keyword evidence="7" id="KW-0614">Plasmid</keyword>
<protein>
    <recommendedName>
        <fullName evidence="2">histidine kinase</fullName>
        <ecNumber evidence="2">2.7.13.3</ecNumber>
    </recommendedName>
</protein>
<dbReference type="PROSITE" id="PS50011">
    <property type="entry name" value="PROTEIN_KINASE_DOM"/>
    <property type="match status" value="1"/>
</dbReference>
<dbReference type="PRINTS" id="PR00344">
    <property type="entry name" value="BCTRLSENSOR"/>
</dbReference>
<dbReference type="SMART" id="SM00065">
    <property type="entry name" value="GAF"/>
    <property type="match status" value="1"/>
</dbReference>
<dbReference type="SUPFAM" id="SSF55781">
    <property type="entry name" value="GAF domain-like"/>
    <property type="match status" value="1"/>
</dbReference>
<dbReference type="EMBL" id="CP028902">
    <property type="protein sequence ID" value="AWB06766.1"/>
    <property type="molecule type" value="Genomic_DNA"/>
</dbReference>
<dbReference type="InterPro" id="IPR000719">
    <property type="entry name" value="Prot_kinase_dom"/>
</dbReference>
<dbReference type="SMART" id="SM00388">
    <property type="entry name" value="HisKA"/>
    <property type="match status" value="1"/>
</dbReference>
<dbReference type="InterPro" id="IPR004358">
    <property type="entry name" value="Sig_transdc_His_kin-like_C"/>
</dbReference>
<dbReference type="Pfam" id="PF13191">
    <property type="entry name" value="AAA_16"/>
    <property type="match status" value="1"/>
</dbReference>
<dbReference type="PANTHER" id="PTHR43642">
    <property type="entry name" value="HYBRID SIGNAL TRANSDUCTION HISTIDINE KINASE G"/>
    <property type="match status" value="1"/>
</dbReference>
<reference evidence="7 8" key="1">
    <citation type="submission" date="2018-04" db="EMBL/GenBank/DDBJ databases">
        <title>Complete genome sequence of the nitrogen-fixing bacterium Azospirillum humicireducens type strain SgZ-5.</title>
        <authorList>
            <person name="Yu Z."/>
        </authorList>
    </citation>
    <scope>NUCLEOTIDE SEQUENCE [LARGE SCALE GENOMIC DNA]</scope>
    <source>
        <strain evidence="7 8">SgZ-5</strain>
        <plasmid evidence="7 8">pYZ1</plasmid>
    </source>
</reference>
<dbReference type="SUPFAM" id="SSF56112">
    <property type="entry name" value="Protein kinase-like (PK-like)"/>
    <property type="match status" value="1"/>
</dbReference>
<dbReference type="PROSITE" id="PS50109">
    <property type="entry name" value="HIS_KIN"/>
    <property type="match status" value="1"/>
</dbReference>
<dbReference type="PANTHER" id="PTHR43642:SF1">
    <property type="entry name" value="HYBRID SIGNAL TRANSDUCTION HISTIDINE KINASE G"/>
    <property type="match status" value="1"/>
</dbReference>
<evidence type="ECO:0000256" key="1">
    <source>
        <dbReference type="ARBA" id="ARBA00000085"/>
    </source>
</evidence>
<dbReference type="InterPro" id="IPR005467">
    <property type="entry name" value="His_kinase_dom"/>
</dbReference>
<name>A0A2R4VQR4_9PROT</name>
<dbReference type="SMART" id="SM00220">
    <property type="entry name" value="S_TKc"/>
    <property type="match status" value="1"/>
</dbReference>
<dbReference type="InterPro" id="IPR003018">
    <property type="entry name" value="GAF"/>
</dbReference>
<evidence type="ECO:0000256" key="2">
    <source>
        <dbReference type="ARBA" id="ARBA00012438"/>
    </source>
</evidence>
<accession>A0A2R4VQR4</accession>
<dbReference type="Gene3D" id="3.30.565.10">
    <property type="entry name" value="Histidine kinase-like ATPase, C-terminal domain"/>
    <property type="match status" value="1"/>
</dbReference>
<dbReference type="Pfam" id="PF13185">
    <property type="entry name" value="GAF_2"/>
    <property type="match status" value="1"/>
</dbReference>
<dbReference type="Pfam" id="PF02518">
    <property type="entry name" value="HATPase_c"/>
    <property type="match status" value="1"/>
</dbReference>
<feature type="domain" description="Histidine kinase" evidence="6">
    <location>
        <begin position="1503"/>
        <end position="1716"/>
    </location>
</feature>
<dbReference type="Gene3D" id="3.40.50.300">
    <property type="entry name" value="P-loop containing nucleotide triphosphate hydrolases"/>
    <property type="match status" value="1"/>
</dbReference>
<dbReference type="SUPFAM" id="SSF55874">
    <property type="entry name" value="ATPase domain of HSP90 chaperone/DNA topoisomerase II/histidine kinase"/>
    <property type="match status" value="1"/>
</dbReference>
<evidence type="ECO:0000313" key="7">
    <source>
        <dbReference type="EMBL" id="AWB06766.1"/>
    </source>
</evidence>
<dbReference type="Gene3D" id="1.10.510.10">
    <property type="entry name" value="Transferase(Phosphotransferase) domain 1"/>
    <property type="match status" value="1"/>
</dbReference>
<dbReference type="InterPro" id="IPR036890">
    <property type="entry name" value="HATPase_C_sf"/>
</dbReference>
<organism evidence="7 8">
    <name type="scientific">Azospirillum humicireducens</name>
    <dbReference type="NCBI Taxonomy" id="1226968"/>
    <lineage>
        <taxon>Bacteria</taxon>
        <taxon>Pseudomonadati</taxon>
        <taxon>Pseudomonadota</taxon>
        <taxon>Alphaproteobacteria</taxon>
        <taxon>Rhodospirillales</taxon>
        <taxon>Azospirillaceae</taxon>
        <taxon>Azospirillum</taxon>
    </lineage>
</organism>
<feature type="compositionally biased region" description="Low complexity" evidence="4">
    <location>
        <begin position="30"/>
        <end position="43"/>
    </location>
</feature>
<dbReference type="InterPro" id="IPR003661">
    <property type="entry name" value="HisK_dim/P_dom"/>
</dbReference>
<dbReference type="SUPFAM" id="SSF47384">
    <property type="entry name" value="Homodimeric domain of signal transducing histidine kinase"/>
    <property type="match status" value="1"/>
</dbReference>
<keyword evidence="3" id="KW-0597">Phosphoprotein</keyword>
<evidence type="ECO:0000259" key="5">
    <source>
        <dbReference type="PROSITE" id="PS50011"/>
    </source>
</evidence>
<gene>
    <name evidence="7" type="ORF">A6A40_17075</name>
</gene>
<dbReference type="InterPro" id="IPR011009">
    <property type="entry name" value="Kinase-like_dom_sf"/>
</dbReference>
<dbReference type="InterPro" id="IPR053159">
    <property type="entry name" value="Hybrid_Histidine_Kinase"/>
</dbReference>
<dbReference type="Proteomes" id="UP000077405">
    <property type="component" value="Plasmid pYZ1"/>
</dbReference>
<evidence type="ECO:0000256" key="4">
    <source>
        <dbReference type="SAM" id="MobiDB-lite"/>
    </source>
</evidence>
<dbReference type="Gene3D" id="1.10.287.130">
    <property type="match status" value="1"/>
</dbReference>
<dbReference type="GO" id="GO:0005524">
    <property type="term" value="F:ATP binding"/>
    <property type="evidence" value="ECO:0007669"/>
    <property type="project" value="InterPro"/>
</dbReference>